<proteinExistence type="predicted"/>
<name>A0A8D9EBG8_9HEMI</name>
<dbReference type="EMBL" id="HBUF01503605">
    <property type="protein sequence ID" value="CAG6745622.1"/>
    <property type="molecule type" value="Transcribed_RNA"/>
</dbReference>
<sequence length="107" mass="12598">MARNILTLRVKIWQTLIIFTLKLSSWMHHTRKLDQLIFCLLRNRFKKKTRALQFSHPNWTDFSSNLKSPKSYSFCCKEISFFTLSLVSKINLDSLFPLSSVVDTRGL</sequence>
<accession>A0A8D9EBG8</accession>
<reference evidence="1" key="1">
    <citation type="submission" date="2021-05" db="EMBL/GenBank/DDBJ databases">
        <authorList>
            <person name="Alioto T."/>
            <person name="Alioto T."/>
            <person name="Gomez Garrido J."/>
        </authorList>
    </citation>
    <scope>NUCLEOTIDE SEQUENCE</scope>
</reference>
<dbReference type="EMBL" id="HBUF01503604">
    <property type="protein sequence ID" value="CAG6745621.1"/>
    <property type="molecule type" value="Transcribed_RNA"/>
</dbReference>
<dbReference type="AlphaFoldDB" id="A0A8D9EBG8"/>
<evidence type="ECO:0000313" key="1">
    <source>
        <dbReference type="EMBL" id="CAG6745620.1"/>
    </source>
</evidence>
<organism evidence="1">
    <name type="scientific">Cacopsylla melanoneura</name>
    <dbReference type="NCBI Taxonomy" id="428564"/>
    <lineage>
        <taxon>Eukaryota</taxon>
        <taxon>Metazoa</taxon>
        <taxon>Ecdysozoa</taxon>
        <taxon>Arthropoda</taxon>
        <taxon>Hexapoda</taxon>
        <taxon>Insecta</taxon>
        <taxon>Pterygota</taxon>
        <taxon>Neoptera</taxon>
        <taxon>Paraneoptera</taxon>
        <taxon>Hemiptera</taxon>
        <taxon>Sternorrhyncha</taxon>
        <taxon>Psylloidea</taxon>
        <taxon>Psyllidae</taxon>
        <taxon>Psyllinae</taxon>
        <taxon>Cacopsylla</taxon>
    </lineage>
</organism>
<protein>
    <submittedName>
        <fullName evidence="1">Uncharacterized protein</fullName>
    </submittedName>
</protein>
<dbReference type="EMBL" id="HBUF01503603">
    <property type="protein sequence ID" value="CAG6745620.1"/>
    <property type="molecule type" value="Transcribed_RNA"/>
</dbReference>